<dbReference type="AlphaFoldDB" id="A0AAD5Y8E2"/>
<feature type="compositionally biased region" description="Basic and acidic residues" evidence="1">
    <location>
        <begin position="86"/>
        <end position="95"/>
    </location>
</feature>
<comment type="caution">
    <text evidence="2">The sequence shown here is derived from an EMBL/GenBank/DDBJ whole genome shotgun (WGS) entry which is preliminary data.</text>
</comment>
<protein>
    <recommendedName>
        <fullName evidence="4">U1-type domain-containing protein</fullName>
    </recommendedName>
</protein>
<reference evidence="2" key="1">
    <citation type="submission" date="2022-07" db="EMBL/GenBank/DDBJ databases">
        <title>Genome Sequence of Physisporinus lineatus.</title>
        <authorList>
            <person name="Buettner E."/>
        </authorList>
    </citation>
    <scope>NUCLEOTIDE SEQUENCE</scope>
    <source>
        <strain evidence="2">VT162</strain>
    </source>
</reference>
<keyword evidence="3" id="KW-1185">Reference proteome</keyword>
<sequence>MGKKTKEGAVIPSIDDWRDCDVCSRPIQVGTGGDSNWANHIDSKGHKQNLKKLCDKSNSKSLTAFFKPVPRPDYSVPSPVSTSESYTKERPENQARKLIVPSKNPTALTTLSLASERLGDAGSHTQISISADPTLLSRLRQLSATLPSHIPYGMASDPLGRLVSFDLSAGIAEGDDPYETVDPILNQTTQNITSTLYYLSLGSRSSFVRFNYDPSRESSPEIVLIEGPMANPSRLNDPPVRTSRSVLCPGFPLSLPSSISPFGAYPYLRHDVQNLPWKCASLEDHPALKSIQESIHFGAHKNTPLVYLSPHELVESVRRKTSENPSGLYQPRDYLEEEFHRILLFSKLGGGRVASIAQRSCFLPSACTAERKLKVQPLQSSPSYLTQQELHLNLSVVLPLPEFSTYAPEVPVVVCVDELKLEERL</sequence>
<organism evidence="2 3">
    <name type="scientific">Meripilus lineatus</name>
    <dbReference type="NCBI Taxonomy" id="2056292"/>
    <lineage>
        <taxon>Eukaryota</taxon>
        <taxon>Fungi</taxon>
        <taxon>Dikarya</taxon>
        <taxon>Basidiomycota</taxon>
        <taxon>Agaricomycotina</taxon>
        <taxon>Agaricomycetes</taxon>
        <taxon>Polyporales</taxon>
        <taxon>Meripilaceae</taxon>
        <taxon>Meripilus</taxon>
    </lineage>
</organism>
<evidence type="ECO:0000256" key="1">
    <source>
        <dbReference type="SAM" id="MobiDB-lite"/>
    </source>
</evidence>
<gene>
    <name evidence="2" type="ORF">NLI96_g11491</name>
</gene>
<accession>A0AAD5Y8E2</accession>
<evidence type="ECO:0000313" key="2">
    <source>
        <dbReference type="EMBL" id="KAJ3475952.1"/>
    </source>
</evidence>
<dbReference type="Gene3D" id="3.30.160.60">
    <property type="entry name" value="Classic Zinc Finger"/>
    <property type="match status" value="1"/>
</dbReference>
<dbReference type="Proteomes" id="UP001212997">
    <property type="component" value="Unassembled WGS sequence"/>
</dbReference>
<evidence type="ECO:0000313" key="3">
    <source>
        <dbReference type="Proteomes" id="UP001212997"/>
    </source>
</evidence>
<evidence type="ECO:0008006" key="4">
    <source>
        <dbReference type="Google" id="ProtNLM"/>
    </source>
</evidence>
<dbReference type="EMBL" id="JANAWD010000774">
    <property type="protein sequence ID" value="KAJ3475952.1"/>
    <property type="molecule type" value="Genomic_DNA"/>
</dbReference>
<name>A0AAD5Y8E2_9APHY</name>
<feature type="region of interest" description="Disordered" evidence="1">
    <location>
        <begin position="74"/>
        <end position="96"/>
    </location>
</feature>
<proteinExistence type="predicted"/>